<comment type="caution">
    <text evidence="5">The sequence shown here is derived from an EMBL/GenBank/DDBJ whole genome shotgun (WGS) entry which is preliminary data.</text>
</comment>
<dbReference type="InterPro" id="IPR001867">
    <property type="entry name" value="OmpR/PhoB-type_DNA-bd"/>
</dbReference>
<keyword evidence="3" id="KW-0472">Membrane</keyword>
<evidence type="ECO:0000313" key="5">
    <source>
        <dbReference type="EMBL" id="MDC8013843.1"/>
    </source>
</evidence>
<dbReference type="InterPro" id="IPR036388">
    <property type="entry name" value="WH-like_DNA-bd_sf"/>
</dbReference>
<feature type="domain" description="OmpR/PhoB-type" evidence="4">
    <location>
        <begin position="11"/>
        <end position="107"/>
    </location>
</feature>
<dbReference type="GO" id="GO:0000160">
    <property type="term" value="P:phosphorelay signal transduction system"/>
    <property type="evidence" value="ECO:0007669"/>
    <property type="project" value="InterPro"/>
</dbReference>
<evidence type="ECO:0000313" key="6">
    <source>
        <dbReference type="Proteomes" id="UP001139971"/>
    </source>
</evidence>
<keyword evidence="3" id="KW-1133">Transmembrane helix</keyword>
<evidence type="ECO:0000256" key="2">
    <source>
        <dbReference type="PROSITE-ProRule" id="PRU01091"/>
    </source>
</evidence>
<name>A0A9X4BIP8_9GAMM</name>
<gene>
    <name evidence="5" type="ORF">OD750_014970</name>
</gene>
<keyword evidence="1 2" id="KW-0238">DNA-binding</keyword>
<dbReference type="Pfam" id="PF00486">
    <property type="entry name" value="Trans_reg_C"/>
    <property type="match status" value="1"/>
</dbReference>
<protein>
    <submittedName>
        <fullName evidence="5">Winged helix-turn-helix domain-containing protein</fullName>
    </submittedName>
</protein>
<evidence type="ECO:0000259" key="4">
    <source>
        <dbReference type="PROSITE" id="PS51755"/>
    </source>
</evidence>
<evidence type="ECO:0000256" key="1">
    <source>
        <dbReference type="ARBA" id="ARBA00023125"/>
    </source>
</evidence>
<organism evidence="5 6">
    <name type="scientific">Tahibacter soli</name>
    <dbReference type="NCBI Taxonomy" id="2983605"/>
    <lineage>
        <taxon>Bacteria</taxon>
        <taxon>Pseudomonadati</taxon>
        <taxon>Pseudomonadota</taxon>
        <taxon>Gammaproteobacteria</taxon>
        <taxon>Lysobacterales</taxon>
        <taxon>Rhodanobacteraceae</taxon>
        <taxon>Tahibacter</taxon>
    </lineage>
</organism>
<dbReference type="InterPro" id="IPR016032">
    <property type="entry name" value="Sig_transdc_resp-reg_C-effctor"/>
</dbReference>
<dbReference type="EMBL" id="JAOVZO020000018">
    <property type="protein sequence ID" value="MDC8013843.1"/>
    <property type="molecule type" value="Genomic_DNA"/>
</dbReference>
<dbReference type="CDD" id="cd00383">
    <property type="entry name" value="trans_reg_C"/>
    <property type="match status" value="1"/>
</dbReference>
<keyword evidence="3" id="KW-0812">Transmembrane</keyword>
<feature type="DNA-binding region" description="OmpR/PhoB-type" evidence="2">
    <location>
        <begin position="11"/>
        <end position="107"/>
    </location>
</feature>
<evidence type="ECO:0000256" key="3">
    <source>
        <dbReference type="SAM" id="Phobius"/>
    </source>
</evidence>
<dbReference type="Gene3D" id="1.10.10.10">
    <property type="entry name" value="Winged helix-like DNA-binding domain superfamily/Winged helix DNA-binding domain"/>
    <property type="match status" value="1"/>
</dbReference>
<dbReference type="PROSITE" id="PS51755">
    <property type="entry name" value="OMPR_PHOB"/>
    <property type="match status" value="1"/>
</dbReference>
<dbReference type="SMART" id="SM00862">
    <property type="entry name" value="Trans_reg_C"/>
    <property type="match status" value="1"/>
</dbReference>
<dbReference type="AlphaFoldDB" id="A0A9X4BIP8"/>
<dbReference type="GO" id="GO:0006355">
    <property type="term" value="P:regulation of DNA-templated transcription"/>
    <property type="evidence" value="ECO:0007669"/>
    <property type="project" value="InterPro"/>
</dbReference>
<dbReference type="SUPFAM" id="SSF46894">
    <property type="entry name" value="C-terminal effector domain of the bipartite response regulators"/>
    <property type="match status" value="1"/>
</dbReference>
<dbReference type="Gene3D" id="1.25.40.10">
    <property type="entry name" value="Tetratricopeptide repeat domain"/>
    <property type="match status" value="1"/>
</dbReference>
<dbReference type="RefSeq" id="WP_263541488.1">
    <property type="nucleotide sequence ID" value="NZ_JAOVZO020000018.1"/>
</dbReference>
<reference evidence="5" key="1">
    <citation type="submission" date="2023-02" db="EMBL/GenBank/DDBJ databases">
        <title>Tahibacter soli sp. nov. isolated from soil.</title>
        <authorList>
            <person name="Baek J.H."/>
            <person name="Lee J.K."/>
            <person name="Choi D.G."/>
            <person name="Jeon C.O."/>
        </authorList>
    </citation>
    <scope>NUCLEOTIDE SEQUENCE</scope>
    <source>
        <strain evidence="5">BL</strain>
    </source>
</reference>
<keyword evidence="6" id="KW-1185">Reference proteome</keyword>
<sequence length="935" mass="101590">MSEANAIEAMPGVVRIGNVVIDQARRRVERDGATIELSQRPFDLLCLFLAEPRTLHTRKDLFRRIWKGVVVEDANLSQGVWVLRRALGEQGKDWIRTVAKSGYVFDPPLPIESIGDTPAAGAATSSGETDLLPSTAHASAAAWRGRPFALAMMAAFALFAVAWGAWRFLRPSEPLRVLVIAAPSNESAPPSAPQWPVQLLREWLEWKLSREPDVLVVSALQLADADERGRIVLLSVSESPGDAQRVRLHAHIGNTDEPGGITIDALPDDITQAADRITGAIVDRLLPAGAVQPFPPLVLDAAGAQDYIVATQRREAGRPAEAVAALEAVLKRRPEFGLARLQLAEMLDELGQIGAAKQQMAFAEQWISRLPPAALRIQKAREAMLARDYPAAADAYAALVRDYPYQPRFRLDRARASRLAQRYADATRALDGIDWNLQPLRLRLEALLARAEVQCESGALDAAKKTAEEARKLADDAGWSLERARALLIFANASINDASAEKWLPFERAAAQFEQAGDRMNMLRARLAGEMMRPPERGTGADTLLMALLGEARAAGNREIEVDALRLVARRFRRAADFVRSRDYLVEATAVAHASGDEQRDAALRRDLALVSMVLGDFPAASRHLAEFDATKPQGTLRLLAGQIKVRLENYRGRYDKAAEAADAVTADPVEASTISAAMIDCDRTQTLIATGDLAAAQLAAERCMRSNLPYDLAAGNLAIAKIAVASGDNAEAARRIAAALPALQQLPDVDRWDLGAIAQGLRVRIGDRDGVEAALSEILSQVAPGHVRLTEIEARLGLAELASAGGDLAAAQTQIAALREIVPGDDWYAQSRLALIDAASAFHRGDVTRAQASLRTLDEAARAHADIAMELRAHRLAVSWGNNLCPEARDRELVAKSGIRGASESWLLGDRFDASQPREHLVFDRRRTDPPEGR</sequence>
<dbReference type="GO" id="GO:0003677">
    <property type="term" value="F:DNA binding"/>
    <property type="evidence" value="ECO:0007669"/>
    <property type="project" value="UniProtKB-UniRule"/>
</dbReference>
<accession>A0A9X4BIP8</accession>
<proteinExistence type="predicted"/>
<dbReference type="InterPro" id="IPR011990">
    <property type="entry name" value="TPR-like_helical_dom_sf"/>
</dbReference>
<dbReference type="SUPFAM" id="SSF48452">
    <property type="entry name" value="TPR-like"/>
    <property type="match status" value="1"/>
</dbReference>
<dbReference type="Proteomes" id="UP001139971">
    <property type="component" value="Unassembled WGS sequence"/>
</dbReference>
<feature type="transmembrane region" description="Helical" evidence="3">
    <location>
        <begin position="148"/>
        <end position="166"/>
    </location>
</feature>